<evidence type="ECO:0000313" key="1">
    <source>
        <dbReference type="EMBL" id="MCC2229477.1"/>
    </source>
</evidence>
<gene>
    <name evidence="1" type="ORF">LKD81_00490</name>
</gene>
<accession>A0AAE3JE46</accession>
<comment type="caution">
    <text evidence="1">The sequence shown here is derived from an EMBL/GenBank/DDBJ whole genome shotgun (WGS) entry which is preliminary data.</text>
</comment>
<dbReference type="AlphaFoldDB" id="A0AAE3JE46"/>
<reference evidence="1" key="1">
    <citation type="submission" date="2021-10" db="EMBL/GenBank/DDBJ databases">
        <title>Anaerobic single-cell dispensing facilitates the cultivation of human gut bacteria.</title>
        <authorList>
            <person name="Afrizal A."/>
        </authorList>
    </citation>
    <scope>NUCLEOTIDE SEQUENCE</scope>
    <source>
        <strain evidence="1">CLA-AA-H215</strain>
    </source>
</reference>
<organism evidence="1 2">
    <name type="scientific">Hominifimenecus microfluidus</name>
    <dbReference type="NCBI Taxonomy" id="2885348"/>
    <lineage>
        <taxon>Bacteria</taxon>
        <taxon>Bacillati</taxon>
        <taxon>Bacillota</taxon>
        <taxon>Clostridia</taxon>
        <taxon>Lachnospirales</taxon>
        <taxon>Lachnospiraceae</taxon>
        <taxon>Hominifimenecus</taxon>
    </lineage>
</organism>
<name>A0AAE3JE46_9FIRM</name>
<sequence>MNRKSNEKVRIRVRLTEEEKEKLERNSALCGLSQSEYVRQLCRGIHPKPKPPDVFWRLMDELYKAHSDLKECAKYEPSALELCAEIERLVLDLQEAI</sequence>
<dbReference type="Pfam" id="PF21983">
    <property type="entry name" value="NikA-like"/>
    <property type="match status" value="1"/>
</dbReference>
<keyword evidence="2" id="KW-1185">Reference proteome</keyword>
<proteinExistence type="predicted"/>
<evidence type="ECO:0000313" key="2">
    <source>
        <dbReference type="Proteomes" id="UP001198182"/>
    </source>
</evidence>
<dbReference type="Proteomes" id="UP001198182">
    <property type="component" value="Unassembled WGS sequence"/>
</dbReference>
<evidence type="ECO:0008006" key="3">
    <source>
        <dbReference type="Google" id="ProtNLM"/>
    </source>
</evidence>
<dbReference type="RefSeq" id="WP_308452314.1">
    <property type="nucleotide sequence ID" value="NZ_JAJEQR010000001.1"/>
</dbReference>
<dbReference type="InterPro" id="IPR053842">
    <property type="entry name" value="NikA-like"/>
</dbReference>
<protein>
    <recommendedName>
        <fullName evidence="3">Mobilization protein</fullName>
    </recommendedName>
</protein>
<dbReference type="EMBL" id="JAJEQR010000001">
    <property type="protein sequence ID" value="MCC2229477.1"/>
    <property type="molecule type" value="Genomic_DNA"/>
</dbReference>